<sequence length="140" mass="15889">MVKKIISVGAILLLALMAMDEALATTVTTTVTTTTIDEEENQQCQREIQTRSFPNCETYLKLEFDRADATIMLPYAKKHYKRRCCRNELSGIDKQCVCFAVRTMMKNMMDSGRLSAEDMEAMLELAGDLPTVCNLRKYPC</sequence>
<dbReference type="GO" id="GO:0045735">
    <property type="term" value="F:nutrient reservoir activity"/>
    <property type="evidence" value="ECO:0007669"/>
    <property type="project" value="UniProtKB-KW"/>
</dbReference>
<keyword evidence="4" id="KW-0732">Signal</keyword>
<keyword evidence="3" id="KW-0708">Seed storage protein</keyword>
<dbReference type="AlphaFoldDB" id="A0A8S0PMP1"/>
<dbReference type="CDD" id="cd00261">
    <property type="entry name" value="AAI_SS"/>
    <property type="match status" value="1"/>
</dbReference>
<comment type="similarity">
    <text evidence="1">Belongs to the 2S seed storage albumins family.</text>
</comment>
<protein>
    <recommendedName>
        <fullName evidence="5">Bifunctional inhibitor/plant lipid transfer protein/seed storage helical domain-containing protein</fullName>
    </recommendedName>
</protein>
<comment type="caution">
    <text evidence="6">The sequence shown here is derived from an EMBL/GenBank/DDBJ whole genome shotgun (WGS) entry which is preliminary data.</text>
</comment>
<dbReference type="SUPFAM" id="SSF47699">
    <property type="entry name" value="Bifunctional inhibitor/lipid-transfer protein/seed storage 2S albumin"/>
    <property type="match status" value="1"/>
</dbReference>
<dbReference type="OrthoDB" id="918456at2759"/>
<evidence type="ECO:0000313" key="6">
    <source>
        <dbReference type="EMBL" id="CAA2954674.1"/>
    </source>
</evidence>
<feature type="chain" id="PRO_5035924737" description="Bifunctional inhibitor/plant lipid transfer protein/seed storage helical domain-containing protein" evidence="4">
    <location>
        <begin position="25"/>
        <end position="140"/>
    </location>
</feature>
<evidence type="ECO:0000256" key="2">
    <source>
        <dbReference type="ARBA" id="ARBA00022761"/>
    </source>
</evidence>
<evidence type="ECO:0000313" key="7">
    <source>
        <dbReference type="Proteomes" id="UP000594638"/>
    </source>
</evidence>
<keyword evidence="2" id="KW-0758">Storage protein</keyword>
<dbReference type="InterPro" id="IPR000617">
    <property type="entry name" value="Napin/2SS/CON"/>
</dbReference>
<dbReference type="Gramene" id="OE9A045361T1">
    <property type="protein sequence ID" value="OE9A045361C1"/>
    <property type="gene ID" value="OE9A045361"/>
</dbReference>
<keyword evidence="7" id="KW-1185">Reference proteome</keyword>
<gene>
    <name evidence="6" type="ORF">OLEA9_A045361</name>
</gene>
<reference evidence="6 7" key="1">
    <citation type="submission" date="2019-12" db="EMBL/GenBank/DDBJ databases">
        <authorList>
            <person name="Alioto T."/>
            <person name="Alioto T."/>
            <person name="Gomez Garrido J."/>
        </authorList>
    </citation>
    <scope>NUCLEOTIDE SEQUENCE [LARGE SCALE GENOMIC DNA]</scope>
</reference>
<dbReference type="PANTHER" id="PTHR35496:SF4">
    <property type="entry name" value="2S SULFUR-RICH SEED STORAGE PROTEIN 2-LIKE"/>
    <property type="match status" value="1"/>
</dbReference>
<name>A0A8S0PMP1_OLEEU</name>
<evidence type="ECO:0000259" key="5">
    <source>
        <dbReference type="Pfam" id="PF00234"/>
    </source>
</evidence>
<feature type="signal peptide" evidence="4">
    <location>
        <begin position="1"/>
        <end position="24"/>
    </location>
</feature>
<evidence type="ECO:0000256" key="4">
    <source>
        <dbReference type="SAM" id="SignalP"/>
    </source>
</evidence>
<feature type="domain" description="Bifunctional inhibitor/plant lipid transfer protein/seed storage helical" evidence="5">
    <location>
        <begin position="74"/>
        <end position="136"/>
    </location>
</feature>
<dbReference type="InterPro" id="IPR036312">
    <property type="entry name" value="Bifun_inhib/LTP/seed_sf"/>
</dbReference>
<accession>A0A8S0PMP1</accession>
<dbReference type="EMBL" id="CACTIH010000121">
    <property type="protein sequence ID" value="CAA2954674.1"/>
    <property type="molecule type" value="Genomic_DNA"/>
</dbReference>
<proteinExistence type="inferred from homology"/>
<dbReference type="InterPro" id="IPR016140">
    <property type="entry name" value="Bifunc_inhib/LTP/seed_store"/>
</dbReference>
<dbReference type="Pfam" id="PF00234">
    <property type="entry name" value="Tryp_alpha_amyl"/>
    <property type="match status" value="1"/>
</dbReference>
<evidence type="ECO:0000256" key="1">
    <source>
        <dbReference type="ARBA" id="ARBA00008262"/>
    </source>
</evidence>
<dbReference type="PANTHER" id="PTHR35496">
    <property type="entry name" value="2S SEED STORAGE PROTEIN 1-RELATED"/>
    <property type="match status" value="1"/>
</dbReference>
<organism evidence="6 7">
    <name type="scientific">Olea europaea subsp. europaea</name>
    <dbReference type="NCBI Taxonomy" id="158383"/>
    <lineage>
        <taxon>Eukaryota</taxon>
        <taxon>Viridiplantae</taxon>
        <taxon>Streptophyta</taxon>
        <taxon>Embryophyta</taxon>
        <taxon>Tracheophyta</taxon>
        <taxon>Spermatophyta</taxon>
        <taxon>Magnoliopsida</taxon>
        <taxon>eudicotyledons</taxon>
        <taxon>Gunneridae</taxon>
        <taxon>Pentapetalae</taxon>
        <taxon>asterids</taxon>
        <taxon>lamiids</taxon>
        <taxon>Lamiales</taxon>
        <taxon>Oleaceae</taxon>
        <taxon>Oleeae</taxon>
        <taxon>Olea</taxon>
    </lineage>
</organism>
<dbReference type="Gene3D" id="1.10.110.10">
    <property type="entry name" value="Plant lipid-transfer and hydrophobic proteins"/>
    <property type="match status" value="1"/>
</dbReference>
<evidence type="ECO:0000256" key="3">
    <source>
        <dbReference type="ARBA" id="ARBA00023129"/>
    </source>
</evidence>
<dbReference type="Proteomes" id="UP000594638">
    <property type="component" value="Unassembled WGS sequence"/>
</dbReference>